<dbReference type="InterPro" id="IPR051320">
    <property type="entry name" value="Viral_Replic_Matur_Polypro"/>
</dbReference>
<evidence type="ECO:0000313" key="2">
    <source>
        <dbReference type="EMBL" id="MBW0492298.1"/>
    </source>
</evidence>
<dbReference type="SUPFAM" id="SSF56672">
    <property type="entry name" value="DNA/RNA polymerases"/>
    <property type="match status" value="1"/>
</dbReference>
<dbReference type="OrthoDB" id="3068303at2759"/>
<evidence type="ECO:0000259" key="1">
    <source>
        <dbReference type="Pfam" id="PF00078"/>
    </source>
</evidence>
<dbReference type="Pfam" id="PF00078">
    <property type="entry name" value="RVT_1"/>
    <property type="match status" value="1"/>
</dbReference>
<accession>A0A9Q3D0U7</accession>
<dbReference type="InterPro" id="IPR000477">
    <property type="entry name" value="RT_dom"/>
</dbReference>
<dbReference type="PANTHER" id="PTHR33064">
    <property type="entry name" value="POL PROTEIN"/>
    <property type="match status" value="1"/>
</dbReference>
<dbReference type="Proteomes" id="UP000765509">
    <property type="component" value="Unassembled WGS sequence"/>
</dbReference>
<organism evidence="2 3">
    <name type="scientific">Austropuccinia psidii MF-1</name>
    <dbReference type="NCBI Taxonomy" id="1389203"/>
    <lineage>
        <taxon>Eukaryota</taxon>
        <taxon>Fungi</taxon>
        <taxon>Dikarya</taxon>
        <taxon>Basidiomycota</taxon>
        <taxon>Pucciniomycotina</taxon>
        <taxon>Pucciniomycetes</taxon>
        <taxon>Pucciniales</taxon>
        <taxon>Sphaerophragmiaceae</taxon>
        <taxon>Austropuccinia</taxon>
    </lineage>
</organism>
<keyword evidence="3" id="KW-1185">Reference proteome</keyword>
<gene>
    <name evidence="2" type="ORF">O181_032013</name>
</gene>
<dbReference type="CDD" id="cd01647">
    <property type="entry name" value="RT_LTR"/>
    <property type="match status" value="1"/>
</dbReference>
<dbReference type="InterPro" id="IPR043128">
    <property type="entry name" value="Rev_trsase/Diguanyl_cyclase"/>
</dbReference>
<dbReference type="Gene3D" id="3.30.70.270">
    <property type="match status" value="2"/>
</dbReference>
<dbReference type="Gene3D" id="3.10.10.10">
    <property type="entry name" value="HIV Type 1 Reverse Transcriptase, subunit A, domain 1"/>
    <property type="match status" value="1"/>
</dbReference>
<dbReference type="PANTHER" id="PTHR33064:SF37">
    <property type="entry name" value="RIBONUCLEASE H"/>
    <property type="match status" value="1"/>
</dbReference>
<feature type="domain" description="Reverse transcriptase" evidence="1">
    <location>
        <begin position="205"/>
        <end position="359"/>
    </location>
</feature>
<protein>
    <recommendedName>
        <fullName evidence="1">Reverse transcriptase domain-containing protein</fullName>
    </recommendedName>
</protein>
<dbReference type="AlphaFoldDB" id="A0A9Q3D0U7"/>
<sequence>MHPLGLFEAEMISPHPAGSIRIKIEAVVINNCTSQHFILGNDNLNIYGIDINNHKDRYFNIGKNESQKFAFPQEQRERTVIRQLKNVKKEKFVSDQLIEPQISTELTLEMKEELIEISFQYREAFASHNETLGAVKGHEVESIFNVESAYPPLLRRKAYTPTPSAREALETHIDELMKLGGLANVRHNGEVEVTMPLIITCHNDKSRMVGYFRALDTYTIPGRYAIPRIHEALTQLSKERIITSMDTITGFHQNVLTPHARKLLRIIAHYGIYGYLKMPFGIKNEPSHYQRMMNTIFPHILSEGWLIVYIDYIIICSETWQLHLERLSLVIMRILQVNIKISFKKCNFGFHKLNALGHVVSGLSLAVDKKKVAAVLLKQIPQNKKEMMSFLGFASYYRQHVKDFAIHTKSLYRICDQKCQDETMTKM</sequence>
<dbReference type="InterPro" id="IPR043502">
    <property type="entry name" value="DNA/RNA_pol_sf"/>
</dbReference>
<proteinExistence type="predicted"/>
<reference evidence="2" key="1">
    <citation type="submission" date="2021-03" db="EMBL/GenBank/DDBJ databases">
        <title>Draft genome sequence of rust myrtle Austropuccinia psidii MF-1, a brazilian biotype.</title>
        <authorList>
            <person name="Quecine M.C."/>
            <person name="Pachon D.M.R."/>
            <person name="Bonatelli M.L."/>
            <person name="Correr F.H."/>
            <person name="Franceschini L.M."/>
            <person name="Leite T.F."/>
            <person name="Margarido G.R.A."/>
            <person name="Almeida C.A."/>
            <person name="Ferrarezi J.A."/>
            <person name="Labate C.A."/>
        </authorList>
    </citation>
    <scope>NUCLEOTIDE SEQUENCE</scope>
    <source>
        <strain evidence="2">MF-1</strain>
    </source>
</reference>
<evidence type="ECO:0000313" key="3">
    <source>
        <dbReference type="Proteomes" id="UP000765509"/>
    </source>
</evidence>
<name>A0A9Q3D0U7_9BASI</name>
<comment type="caution">
    <text evidence="2">The sequence shown here is derived from an EMBL/GenBank/DDBJ whole genome shotgun (WGS) entry which is preliminary data.</text>
</comment>
<dbReference type="EMBL" id="AVOT02011515">
    <property type="protein sequence ID" value="MBW0492298.1"/>
    <property type="molecule type" value="Genomic_DNA"/>
</dbReference>